<dbReference type="Gene3D" id="1.20.1250.20">
    <property type="entry name" value="MFS general substrate transporter like domains"/>
    <property type="match status" value="1"/>
</dbReference>
<evidence type="ECO:0000256" key="6">
    <source>
        <dbReference type="ARBA" id="ARBA00023136"/>
    </source>
</evidence>
<feature type="transmembrane region" description="Helical" evidence="7">
    <location>
        <begin position="343"/>
        <end position="363"/>
    </location>
</feature>
<keyword evidence="3" id="KW-1003">Cell membrane</keyword>
<feature type="transmembrane region" description="Helical" evidence="7">
    <location>
        <begin position="413"/>
        <end position="431"/>
    </location>
</feature>
<dbReference type="GO" id="GO:0022857">
    <property type="term" value="F:transmembrane transporter activity"/>
    <property type="evidence" value="ECO:0007669"/>
    <property type="project" value="InterPro"/>
</dbReference>
<dbReference type="PANTHER" id="PTHR23501">
    <property type="entry name" value="MAJOR FACILITATOR SUPERFAMILY"/>
    <property type="match status" value="1"/>
</dbReference>
<dbReference type="GO" id="GO:0005886">
    <property type="term" value="C:plasma membrane"/>
    <property type="evidence" value="ECO:0007669"/>
    <property type="project" value="UniProtKB-SubCell"/>
</dbReference>
<feature type="transmembrane region" description="Helical" evidence="7">
    <location>
        <begin position="236"/>
        <end position="256"/>
    </location>
</feature>
<reference evidence="9 10" key="1">
    <citation type="journal article" date="2015" name="Genome Announc.">
        <title>Expanding the biotechnology potential of lactobacilli through comparative genomics of 213 strains and associated genera.</title>
        <authorList>
            <person name="Sun Z."/>
            <person name="Harris H.M."/>
            <person name="McCann A."/>
            <person name="Guo C."/>
            <person name="Argimon S."/>
            <person name="Zhang W."/>
            <person name="Yang X."/>
            <person name="Jeffery I.B."/>
            <person name="Cooney J.C."/>
            <person name="Kagawa T.F."/>
            <person name="Liu W."/>
            <person name="Song Y."/>
            <person name="Salvetti E."/>
            <person name="Wrobel A."/>
            <person name="Rasinkangas P."/>
            <person name="Parkhill J."/>
            <person name="Rea M.C."/>
            <person name="O'Sullivan O."/>
            <person name="Ritari J."/>
            <person name="Douillard F.P."/>
            <person name="Paul Ross R."/>
            <person name="Yang R."/>
            <person name="Briner A.E."/>
            <person name="Felis G.E."/>
            <person name="de Vos W.M."/>
            <person name="Barrangou R."/>
            <person name="Klaenhammer T.R."/>
            <person name="Caufield P.W."/>
            <person name="Cui Y."/>
            <person name="Zhang H."/>
            <person name="O'Toole P.W."/>
        </authorList>
    </citation>
    <scope>NUCLEOTIDE SEQUENCE [LARGE SCALE GENOMIC DNA]</scope>
    <source>
        <strain evidence="9 10">DSM 20314</strain>
    </source>
</reference>
<evidence type="ECO:0000256" key="7">
    <source>
        <dbReference type="SAM" id="Phobius"/>
    </source>
</evidence>
<feature type="transmembrane region" description="Helical" evidence="7">
    <location>
        <begin position="310"/>
        <end position="331"/>
    </location>
</feature>
<evidence type="ECO:0000256" key="4">
    <source>
        <dbReference type="ARBA" id="ARBA00022692"/>
    </source>
</evidence>
<evidence type="ECO:0000259" key="8">
    <source>
        <dbReference type="PROSITE" id="PS50850"/>
    </source>
</evidence>
<dbReference type="InterPro" id="IPR011701">
    <property type="entry name" value="MFS"/>
</dbReference>
<evidence type="ECO:0000256" key="2">
    <source>
        <dbReference type="ARBA" id="ARBA00022448"/>
    </source>
</evidence>
<name>A0A837R877_LACPE</name>
<organism evidence="9 10">
    <name type="scientific">Lactiplantibacillus pentosus DSM 20314</name>
    <dbReference type="NCBI Taxonomy" id="1423791"/>
    <lineage>
        <taxon>Bacteria</taxon>
        <taxon>Bacillati</taxon>
        <taxon>Bacillota</taxon>
        <taxon>Bacilli</taxon>
        <taxon>Lactobacillales</taxon>
        <taxon>Lactobacillaceae</taxon>
        <taxon>Lactiplantibacillus</taxon>
    </lineage>
</organism>
<feature type="transmembrane region" description="Helical" evidence="7">
    <location>
        <begin position="149"/>
        <end position="170"/>
    </location>
</feature>
<keyword evidence="5 7" id="KW-1133">Transmembrane helix</keyword>
<sequence>MVLTATENKGELMNMQQRKTNVVAVTIAIYVATFMSAIEGTIVSTALPTIVGDLHGVSLMNWVFSIYLLTNAMMTPIYGKLTDLVGRKPVMQAGLIIFIIGSMMSGLSNSMPVLIFWRAIQGIGAGALMPVSMTIIADIYSFERRAKVLGFNSSAWGIASVLAPLIGGLIVDKLSWHWIFFINVPVGLITLFLFQFYLREPKRHNDVKIDYLGSWWLMLFLLCLMLSFQLLGNATISWTAVIAAWVISALSLWLFIRRESRTDEPVISMDLFKNRTFVIQNAVAALVSGFLMAVEVYIPTWTQGILGVPASLAGFAVTPSSLMWIVGSFVTGRLLAKWAPRRILYLSLAFILVTSICLAWLPVTTAFPWFFLITAIGGIGFGITITATTVTSQHLVPAKNVGVATSFNTLSRTIGQTLMISIFGIALNVGMNQGIQQHPATNMAMLNKLINPQTATELPQHLLPTLHRILYTGLHWVYLIGLGLVILALLVNSLDRGVQKTAAEHAADLNHNQGEL</sequence>
<feature type="transmembrane region" description="Helical" evidence="7">
    <location>
        <begin position="176"/>
        <end position="197"/>
    </location>
</feature>
<feature type="transmembrane region" description="Helical" evidence="7">
    <location>
        <begin position="209"/>
        <end position="230"/>
    </location>
</feature>
<dbReference type="EMBL" id="AZCU01000020">
    <property type="protein sequence ID" value="KRK22799.1"/>
    <property type="molecule type" value="Genomic_DNA"/>
</dbReference>
<evidence type="ECO:0000256" key="1">
    <source>
        <dbReference type="ARBA" id="ARBA00004651"/>
    </source>
</evidence>
<feature type="domain" description="Major facilitator superfamily (MFS) profile" evidence="8">
    <location>
        <begin position="25"/>
        <end position="500"/>
    </location>
</feature>
<evidence type="ECO:0000313" key="10">
    <source>
        <dbReference type="Proteomes" id="UP000051020"/>
    </source>
</evidence>
<proteinExistence type="predicted"/>
<comment type="caution">
    <text evidence="9">The sequence shown here is derived from an EMBL/GenBank/DDBJ whole genome shotgun (WGS) entry which is preliminary data.</text>
</comment>
<protein>
    <submittedName>
        <fullName evidence="9">Multidrug transport protein</fullName>
    </submittedName>
</protein>
<dbReference type="PRINTS" id="PR01036">
    <property type="entry name" value="TCRTETB"/>
</dbReference>
<keyword evidence="2" id="KW-0813">Transport</keyword>
<gene>
    <name evidence="9" type="ORF">FD24_GL001667</name>
</gene>
<dbReference type="InterPro" id="IPR036259">
    <property type="entry name" value="MFS_trans_sf"/>
</dbReference>
<dbReference type="Pfam" id="PF07690">
    <property type="entry name" value="MFS_1"/>
    <property type="match status" value="1"/>
</dbReference>
<accession>A0A837R877</accession>
<dbReference type="Proteomes" id="UP000051020">
    <property type="component" value="Unassembled WGS sequence"/>
</dbReference>
<keyword evidence="4 7" id="KW-0812">Transmembrane</keyword>
<feature type="transmembrane region" description="Helical" evidence="7">
    <location>
        <begin position="277"/>
        <end position="298"/>
    </location>
</feature>
<evidence type="ECO:0000313" key="9">
    <source>
        <dbReference type="EMBL" id="KRK22799.1"/>
    </source>
</evidence>
<feature type="transmembrane region" description="Helical" evidence="7">
    <location>
        <begin position="90"/>
        <end position="108"/>
    </location>
</feature>
<feature type="transmembrane region" description="Helical" evidence="7">
    <location>
        <begin position="114"/>
        <end position="137"/>
    </location>
</feature>
<dbReference type="CDD" id="cd17502">
    <property type="entry name" value="MFS_Azr1_MDR_like"/>
    <property type="match status" value="1"/>
</dbReference>
<feature type="transmembrane region" description="Helical" evidence="7">
    <location>
        <begin position="469"/>
        <end position="491"/>
    </location>
</feature>
<evidence type="ECO:0000256" key="5">
    <source>
        <dbReference type="ARBA" id="ARBA00022989"/>
    </source>
</evidence>
<feature type="transmembrane region" description="Helical" evidence="7">
    <location>
        <begin position="369"/>
        <end position="392"/>
    </location>
</feature>
<dbReference type="AlphaFoldDB" id="A0A837R877"/>
<dbReference type="FunFam" id="1.20.1720.10:FF:000004">
    <property type="entry name" value="EmrB/QacA family drug resistance transporter"/>
    <property type="match status" value="1"/>
</dbReference>
<dbReference type="SUPFAM" id="SSF103473">
    <property type="entry name" value="MFS general substrate transporter"/>
    <property type="match status" value="1"/>
</dbReference>
<comment type="subcellular location">
    <subcellularLocation>
        <location evidence="1">Cell membrane</location>
        <topology evidence="1">Multi-pass membrane protein</topology>
    </subcellularLocation>
</comment>
<evidence type="ECO:0000256" key="3">
    <source>
        <dbReference type="ARBA" id="ARBA00022475"/>
    </source>
</evidence>
<dbReference type="Gene3D" id="1.20.1720.10">
    <property type="entry name" value="Multidrug resistance protein D"/>
    <property type="match status" value="1"/>
</dbReference>
<dbReference type="InterPro" id="IPR020846">
    <property type="entry name" value="MFS_dom"/>
</dbReference>
<dbReference type="PANTHER" id="PTHR23501:SF191">
    <property type="entry name" value="VACUOLAR BASIC AMINO ACID TRANSPORTER 4"/>
    <property type="match status" value="1"/>
</dbReference>
<feature type="transmembrane region" description="Helical" evidence="7">
    <location>
        <begin position="21"/>
        <end position="47"/>
    </location>
</feature>
<keyword evidence="6 7" id="KW-0472">Membrane</keyword>
<feature type="transmembrane region" description="Helical" evidence="7">
    <location>
        <begin position="59"/>
        <end position="78"/>
    </location>
</feature>
<dbReference type="PROSITE" id="PS50850">
    <property type="entry name" value="MFS"/>
    <property type="match status" value="1"/>
</dbReference>